<evidence type="ECO:0000313" key="2">
    <source>
        <dbReference type="Proteomes" id="UP000500857"/>
    </source>
</evidence>
<sequence length="202" mass="22712">MDPQTEIIRLFDLMSASGRMKTKLISRPQQATVIQISFPMPWARERPIYLNFDLWFRLSQPQRDLLLLRTVTWLLEVRWFKPDLYQGLVLGGTIATVVELAQADAIGAVTAGGLTGVAIAQIWRLQKRSQREIEADEGALNVAARRGYSRREAARYLAEAIEAVARIEGRPQLSFDELIRTQNLRAIAGLSAVGLPRDGIQE</sequence>
<keyword evidence="2" id="KW-1185">Reference proteome</keyword>
<dbReference type="EMBL" id="CP051167">
    <property type="protein sequence ID" value="QIZ73859.1"/>
    <property type="molecule type" value="Genomic_DNA"/>
</dbReference>
<dbReference type="KEGG" id="oxy:HCG48_20845"/>
<evidence type="ECO:0000313" key="1">
    <source>
        <dbReference type="EMBL" id="QIZ73859.1"/>
    </source>
</evidence>
<gene>
    <name evidence="1" type="ORF">HCG48_20845</name>
</gene>
<proteinExistence type="predicted"/>
<name>A0A6H1U884_9CYAN</name>
<dbReference type="Proteomes" id="UP000500857">
    <property type="component" value="Chromosome"/>
</dbReference>
<accession>A0A6H1U884</accession>
<organism evidence="1 2">
    <name type="scientific">Oxynema aestuarii AP17</name>
    <dbReference type="NCBI Taxonomy" id="2064643"/>
    <lineage>
        <taxon>Bacteria</taxon>
        <taxon>Bacillati</taxon>
        <taxon>Cyanobacteriota</taxon>
        <taxon>Cyanophyceae</taxon>
        <taxon>Oscillatoriophycideae</taxon>
        <taxon>Oscillatoriales</taxon>
        <taxon>Oscillatoriaceae</taxon>
        <taxon>Oxynema</taxon>
        <taxon>Oxynema aestuarii</taxon>
    </lineage>
</organism>
<dbReference type="Pfam" id="PF11780">
    <property type="entry name" value="DUF3318"/>
    <property type="match status" value="1"/>
</dbReference>
<protein>
    <submittedName>
        <fullName evidence="1">DUF3318 domain-containing protein</fullName>
    </submittedName>
</protein>
<dbReference type="InterPro" id="IPR021751">
    <property type="entry name" value="DUF3318"/>
</dbReference>
<dbReference type="RefSeq" id="WP_168571994.1">
    <property type="nucleotide sequence ID" value="NZ_CP051167.1"/>
</dbReference>
<dbReference type="AlphaFoldDB" id="A0A6H1U884"/>
<reference evidence="1 2" key="1">
    <citation type="submission" date="2020-04" db="EMBL/GenBank/DDBJ databases">
        <authorList>
            <person name="Basu S."/>
            <person name="Maruthanayagam V."/>
            <person name="Chakraborty S."/>
            <person name="Pramanik A."/>
            <person name="Mukherjee J."/>
            <person name="Brink B."/>
        </authorList>
    </citation>
    <scope>NUCLEOTIDE SEQUENCE [LARGE SCALE GENOMIC DNA]</scope>
    <source>
        <strain evidence="1 2">AP17</strain>
    </source>
</reference>